<reference evidence="1 2" key="2">
    <citation type="journal article" date="2019" name="Microbiol. Resour. Announc.">
        <title>Complete Genome Sequence of Enterotoxigenic Escherichia coli Podophage LL11.</title>
        <authorList>
            <person name="Theodore M."/>
            <person name="Lessor L."/>
            <person name="O'Leary C."/>
            <person name="Kongari R."/>
            <person name="Gill J."/>
            <person name="Liu M."/>
        </authorList>
    </citation>
    <scope>NUCLEOTIDE SEQUENCE [LARGE SCALE GENOMIC DNA]</scope>
</reference>
<dbReference type="EMBL" id="MH729818">
    <property type="protein sequence ID" value="AXY85370.1"/>
    <property type="molecule type" value="Genomic_DNA"/>
</dbReference>
<gene>
    <name evidence="1" type="ORF">CPT_LL11_001</name>
</gene>
<proteinExistence type="predicted"/>
<evidence type="ECO:0000313" key="1">
    <source>
        <dbReference type="EMBL" id="AXY85370.1"/>
    </source>
</evidence>
<accession>A0A385IPN8</accession>
<reference evidence="2" key="1">
    <citation type="submission" date="2018-08" db="EMBL/GenBank/DDBJ databases">
        <title>Complete genome of Escherichia coli podophage LL11.</title>
        <authorList>
            <person name="Theodore M.P."/>
            <person name="Lessor L."/>
            <person name="O'Leary C."/>
            <person name="Liu M."/>
        </authorList>
    </citation>
    <scope>NUCLEOTIDE SEQUENCE [LARGE SCALE GENOMIC DNA]</scope>
</reference>
<organism evidence="1 2">
    <name type="scientific">Escherichia phage LL11</name>
    <dbReference type="NCBI Taxonomy" id="2315628"/>
    <lineage>
        <taxon>Viruses</taxon>
        <taxon>Duplodnaviria</taxon>
        <taxon>Heunggongvirae</taxon>
        <taxon>Uroviricota</taxon>
        <taxon>Caudoviricetes</taxon>
        <taxon>Autographivirales</taxon>
        <taxon>Autosignataviridae</taxon>
        <taxon>Molineuxvirinae</taxon>
        <taxon>Rodentiumvirus</taxon>
        <taxon>Rodentiumvirus LL11</taxon>
        <taxon>Vectrevirus LL11</taxon>
    </lineage>
</organism>
<sequence length="46" mass="5423">MYAVVNYLLNEGLTMNYEKLYKAYYYNALVRGEEPLSFAEFMEAIS</sequence>
<keyword evidence="2" id="KW-1185">Reference proteome</keyword>
<protein>
    <submittedName>
        <fullName evidence="1">Uncharacterized protein</fullName>
    </submittedName>
</protein>
<name>A0A385IPN8_9CAUD</name>
<dbReference type="Proteomes" id="UP000261814">
    <property type="component" value="Segment"/>
</dbReference>
<evidence type="ECO:0000313" key="2">
    <source>
        <dbReference type="Proteomes" id="UP000261814"/>
    </source>
</evidence>